<keyword evidence="3" id="KW-1185">Reference proteome</keyword>
<dbReference type="SUPFAM" id="SSF56112">
    <property type="entry name" value="Protein kinase-like (PK-like)"/>
    <property type="match status" value="1"/>
</dbReference>
<dbReference type="InterPro" id="IPR041726">
    <property type="entry name" value="ACAD10_11_N"/>
</dbReference>
<dbReference type="InterPro" id="IPR051678">
    <property type="entry name" value="AGP_Transferase"/>
</dbReference>
<evidence type="ECO:0000313" key="3">
    <source>
        <dbReference type="Proteomes" id="UP001143463"/>
    </source>
</evidence>
<accession>A0A9W6KYX6</accession>
<comment type="caution">
    <text evidence="2">The sequence shown here is derived from an EMBL/GenBank/DDBJ whole genome shotgun (WGS) entry which is preliminary data.</text>
</comment>
<dbReference type="EMBL" id="BSFQ01000003">
    <property type="protein sequence ID" value="GLL09832.1"/>
    <property type="molecule type" value="Genomic_DNA"/>
</dbReference>
<evidence type="ECO:0000313" key="2">
    <source>
        <dbReference type="EMBL" id="GLL09832.1"/>
    </source>
</evidence>
<proteinExistence type="predicted"/>
<dbReference type="Proteomes" id="UP001143463">
    <property type="component" value="Unassembled WGS sequence"/>
</dbReference>
<reference evidence="2" key="1">
    <citation type="journal article" date="2014" name="Int. J. Syst. Evol. Microbiol.">
        <title>Complete genome sequence of Corynebacterium casei LMG S-19264T (=DSM 44701T), isolated from a smear-ripened cheese.</title>
        <authorList>
            <consortium name="US DOE Joint Genome Institute (JGI-PGF)"/>
            <person name="Walter F."/>
            <person name="Albersmeier A."/>
            <person name="Kalinowski J."/>
            <person name="Ruckert C."/>
        </authorList>
    </citation>
    <scope>NUCLEOTIDE SEQUENCE</scope>
    <source>
        <strain evidence="2">VKM Ac-1069</strain>
    </source>
</reference>
<dbReference type="InterPro" id="IPR002575">
    <property type="entry name" value="Aminoglycoside_PTrfase"/>
</dbReference>
<sequence>MRADIDGGPRPGVTFALAEWLGERVEHLVPPVRVERVGTGQSNLTSVISDAEGREWILRYPAGGRADVRREARILRALAATSVPVPAVVAEGRDAAGIEGGFLVMERMPGRPLEDEADAGRLSPPERRAVGDEAVELLATLHALDPESVGLGDLGRRDGYLTRQLARSAANWAAWGTESAADAVWREGFDRLSRAVPTQQRCVIVHGDYRLSNILVADGRLSSVLDWELCTLGDPLADLAWLVDDWRGPEDPSITIPSPTRVGGFADRAEIVADYAGRTGLNVEHLGYYRAFTHWRAATLLQGVAQRRRAGSLGVHGALDLLDLEHSIRYLLDGALHLVGG</sequence>
<name>A0A9W6KYX6_9PSEU</name>
<dbReference type="CDD" id="cd05154">
    <property type="entry name" value="ACAD10_11_N-like"/>
    <property type="match status" value="1"/>
</dbReference>
<dbReference type="Gene3D" id="3.90.1200.10">
    <property type="match status" value="1"/>
</dbReference>
<dbReference type="RefSeq" id="WP_051737169.1">
    <property type="nucleotide sequence ID" value="NZ_BAAAUZ010000011.1"/>
</dbReference>
<organism evidence="2 3">
    <name type="scientific">Pseudonocardia halophobica</name>
    <dbReference type="NCBI Taxonomy" id="29401"/>
    <lineage>
        <taxon>Bacteria</taxon>
        <taxon>Bacillati</taxon>
        <taxon>Actinomycetota</taxon>
        <taxon>Actinomycetes</taxon>
        <taxon>Pseudonocardiales</taxon>
        <taxon>Pseudonocardiaceae</taxon>
        <taxon>Pseudonocardia</taxon>
    </lineage>
</organism>
<dbReference type="AlphaFoldDB" id="A0A9W6KYX6"/>
<dbReference type="InterPro" id="IPR011009">
    <property type="entry name" value="Kinase-like_dom_sf"/>
</dbReference>
<protein>
    <submittedName>
        <fullName evidence="2">Acyl-CoA dehydrogenase</fullName>
    </submittedName>
</protein>
<dbReference type="Pfam" id="PF01636">
    <property type="entry name" value="APH"/>
    <property type="match status" value="1"/>
</dbReference>
<reference evidence="2" key="2">
    <citation type="submission" date="2023-01" db="EMBL/GenBank/DDBJ databases">
        <authorList>
            <person name="Sun Q."/>
            <person name="Evtushenko L."/>
        </authorList>
    </citation>
    <scope>NUCLEOTIDE SEQUENCE</scope>
    <source>
        <strain evidence="2">VKM Ac-1069</strain>
    </source>
</reference>
<dbReference type="PANTHER" id="PTHR21310:SF40">
    <property type="entry name" value="AMINOGLYCOSIDE PHOSPHOTRANSFERASE DOMAIN-CONTAINING PROTEIN-RELATED"/>
    <property type="match status" value="1"/>
</dbReference>
<dbReference type="Gene3D" id="3.30.200.20">
    <property type="entry name" value="Phosphorylase Kinase, domain 1"/>
    <property type="match status" value="1"/>
</dbReference>
<dbReference type="PANTHER" id="PTHR21310">
    <property type="entry name" value="AMINOGLYCOSIDE PHOSPHOTRANSFERASE-RELATED-RELATED"/>
    <property type="match status" value="1"/>
</dbReference>
<feature type="domain" description="Aminoglycoside phosphotransferase" evidence="1">
    <location>
        <begin position="34"/>
        <end position="253"/>
    </location>
</feature>
<evidence type="ECO:0000259" key="1">
    <source>
        <dbReference type="Pfam" id="PF01636"/>
    </source>
</evidence>
<gene>
    <name evidence="2" type="ORF">GCM10017577_09720</name>
</gene>